<dbReference type="PANTHER" id="PTHR34072">
    <property type="entry name" value="ENZYMATIC POLYPROTEIN-RELATED"/>
    <property type="match status" value="1"/>
</dbReference>
<feature type="non-terminal residue" evidence="2">
    <location>
        <position position="1"/>
    </location>
</feature>
<dbReference type="SUPFAM" id="SSF56672">
    <property type="entry name" value="DNA/RNA polymerases"/>
    <property type="match status" value="1"/>
</dbReference>
<dbReference type="EMBL" id="QJKJ01005255">
    <property type="protein sequence ID" value="RDX90903.1"/>
    <property type="molecule type" value="Genomic_DNA"/>
</dbReference>
<gene>
    <name evidence="2" type="ORF">CR513_27184</name>
</gene>
<dbReference type="PANTHER" id="PTHR34072:SF57">
    <property type="entry name" value="RNA-DIRECTED DNA POLYMERASE"/>
    <property type="match status" value="1"/>
</dbReference>
<keyword evidence="3" id="KW-1185">Reference proteome</keyword>
<evidence type="ECO:0000313" key="2">
    <source>
        <dbReference type="EMBL" id="RDX90903.1"/>
    </source>
</evidence>
<dbReference type="AlphaFoldDB" id="A0A371GKR1"/>
<dbReference type="Proteomes" id="UP000257109">
    <property type="component" value="Unassembled WGS sequence"/>
</dbReference>
<dbReference type="InterPro" id="IPR043502">
    <property type="entry name" value="DNA/RNA_pol_sf"/>
</dbReference>
<reference evidence="2" key="1">
    <citation type="submission" date="2018-05" db="EMBL/GenBank/DDBJ databases">
        <title>Draft genome of Mucuna pruriens seed.</title>
        <authorList>
            <person name="Nnadi N.E."/>
            <person name="Vos R."/>
            <person name="Hasami M.H."/>
            <person name="Devisetty U.K."/>
            <person name="Aguiy J.C."/>
        </authorList>
    </citation>
    <scope>NUCLEOTIDE SEQUENCE [LARGE SCALE GENOMIC DNA]</scope>
    <source>
        <strain evidence="2">JCA_2017</strain>
    </source>
</reference>
<proteinExistence type="predicted"/>
<dbReference type="OrthoDB" id="10055717at2759"/>
<organism evidence="2 3">
    <name type="scientific">Mucuna pruriens</name>
    <name type="common">Velvet bean</name>
    <name type="synonym">Dolichos pruriens</name>
    <dbReference type="NCBI Taxonomy" id="157652"/>
    <lineage>
        <taxon>Eukaryota</taxon>
        <taxon>Viridiplantae</taxon>
        <taxon>Streptophyta</taxon>
        <taxon>Embryophyta</taxon>
        <taxon>Tracheophyta</taxon>
        <taxon>Spermatophyta</taxon>
        <taxon>Magnoliopsida</taxon>
        <taxon>eudicotyledons</taxon>
        <taxon>Gunneridae</taxon>
        <taxon>Pentapetalae</taxon>
        <taxon>rosids</taxon>
        <taxon>fabids</taxon>
        <taxon>Fabales</taxon>
        <taxon>Fabaceae</taxon>
        <taxon>Papilionoideae</taxon>
        <taxon>50 kb inversion clade</taxon>
        <taxon>NPAAA clade</taxon>
        <taxon>indigoferoid/millettioid clade</taxon>
        <taxon>Phaseoleae</taxon>
        <taxon>Mucuna</taxon>
    </lineage>
</organism>
<feature type="domain" description="Reverse transcriptase/retrotransposon-derived protein RNase H-like" evidence="1">
    <location>
        <begin position="60"/>
        <end position="100"/>
    </location>
</feature>
<evidence type="ECO:0000313" key="3">
    <source>
        <dbReference type="Proteomes" id="UP000257109"/>
    </source>
</evidence>
<dbReference type="InterPro" id="IPR041577">
    <property type="entry name" value="RT_RNaseH_2"/>
</dbReference>
<name>A0A371GKR1_MUCPR</name>
<dbReference type="Pfam" id="PF17919">
    <property type="entry name" value="RT_RNaseH_2"/>
    <property type="match status" value="1"/>
</dbReference>
<sequence>MHDQHLLRPLRGMHGGIVLGHLVSTRGIEVVKAKIDVISSIPNHISVWEVRSFLGHPYVDAFQELKRRLTSVPILQAPNWELSFELMCDASNFVLGAILALKYLLKKLDVKSRLIRWMLLLQEYDVEIRDKKGTENFVADHLSRLERKAEPIPIRYEFPDK</sequence>
<evidence type="ECO:0000259" key="1">
    <source>
        <dbReference type="Pfam" id="PF17919"/>
    </source>
</evidence>
<protein>
    <recommendedName>
        <fullName evidence="1">Reverse transcriptase/retrotransposon-derived protein RNase H-like domain-containing protein</fullName>
    </recommendedName>
</protein>
<accession>A0A371GKR1</accession>
<comment type="caution">
    <text evidence="2">The sequence shown here is derived from an EMBL/GenBank/DDBJ whole genome shotgun (WGS) entry which is preliminary data.</text>
</comment>